<gene>
    <name evidence="2" type="ORF">D9619_011810</name>
</gene>
<dbReference type="Proteomes" id="UP000567179">
    <property type="component" value="Unassembled WGS sequence"/>
</dbReference>
<evidence type="ECO:0008006" key="4">
    <source>
        <dbReference type="Google" id="ProtNLM"/>
    </source>
</evidence>
<proteinExistence type="predicted"/>
<reference evidence="2 3" key="1">
    <citation type="journal article" date="2020" name="ISME J.">
        <title>Uncovering the hidden diversity of litter-decomposition mechanisms in mushroom-forming fungi.</title>
        <authorList>
            <person name="Floudas D."/>
            <person name="Bentzer J."/>
            <person name="Ahren D."/>
            <person name="Johansson T."/>
            <person name="Persson P."/>
            <person name="Tunlid A."/>
        </authorList>
    </citation>
    <scope>NUCLEOTIDE SEQUENCE [LARGE SCALE GENOMIC DNA]</scope>
    <source>
        <strain evidence="2 3">CBS 101986</strain>
    </source>
</reference>
<dbReference type="OrthoDB" id="2564904at2759"/>
<dbReference type="EMBL" id="JAACJJ010000044">
    <property type="protein sequence ID" value="KAF5314406.1"/>
    <property type="molecule type" value="Genomic_DNA"/>
</dbReference>
<evidence type="ECO:0000256" key="1">
    <source>
        <dbReference type="SAM" id="MobiDB-lite"/>
    </source>
</evidence>
<keyword evidence="3" id="KW-1185">Reference proteome</keyword>
<protein>
    <recommendedName>
        <fullName evidence="4">Macrofage activating glycoprotein</fullName>
    </recommendedName>
</protein>
<evidence type="ECO:0000313" key="2">
    <source>
        <dbReference type="EMBL" id="KAF5314406.1"/>
    </source>
</evidence>
<dbReference type="AlphaFoldDB" id="A0A8H5B0I2"/>
<name>A0A8H5B0I2_9AGAR</name>
<feature type="region of interest" description="Disordered" evidence="1">
    <location>
        <begin position="354"/>
        <end position="404"/>
    </location>
</feature>
<accession>A0A8H5B0I2</accession>
<sequence>MRRYIKQGDNSVQQPVCSHSFSFSPPAPFLMSASKLFLVALAGALIPSLAQANTAADPLITAAPSPIALEKRQVAGGPGTPILSTLKFPFTALPNQVYPFPVLRGPQFGFNICNSTTLGPNSNCQTLVFNGPDDFCLWGSPDANGSIGDVEAKVVAYCTKPYHGTRLIPPGAITGLQWVRTSAYIQAVGFIKNSGIGLADNDFGGELDPHGADLQGNPLGGVVYSNGTTDSDGHTLTQVFNWNTFVGGGQFCFKACFNSVSSPDYCENRYDLIGCSYNMPSAAQDGQFTECDSDLQDPAGIFTGANGVVSTYSMPDPLTATPPYQPKVPASRNCKTHASSDLFLADTGATATASATASGSPAVTVTGSNSAPKPTAGTPTAGTTGSKSPSGSSPSPTTSKTSGAQGLKVPVALLAGAAVVASFL</sequence>
<comment type="caution">
    <text evidence="2">The sequence shown here is derived from an EMBL/GenBank/DDBJ whole genome shotgun (WGS) entry which is preliminary data.</text>
</comment>
<evidence type="ECO:0000313" key="3">
    <source>
        <dbReference type="Proteomes" id="UP000567179"/>
    </source>
</evidence>
<organism evidence="2 3">
    <name type="scientific">Psilocybe cf. subviscida</name>
    <dbReference type="NCBI Taxonomy" id="2480587"/>
    <lineage>
        <taxon>Eukaryota</taxon>
        <taxon>Fungi</taxon>
        <taxon>Dikarya</taxon>
        <taxon>Basidiomycota</taxon>
        <taxon>Agaricomycotina</taxon>
        <taxon>Agaricomycetes</taxon>
        <taxon>Agaricomycetidae</taxon>
        <taxon>Agaricales</taxon>
        <taxon>Agaricineae</taxon>
        <taxon>Strophariaceae</taxon>
        <taxon>Psilocybe</taxon>
    </lineage>
</organism>